<evidence type="ECO:0000313" key="2">
    <source>
        <dbReference type="Proteomes" id="UP001341281"/>
    </source>
</evidence>
<evidence type="ECO:0000313" key="1">
    <source>
        <dbReference type="EMBL" id="WVZ51435.1"/>
    </source>
</evidence>
<keyword evidence="2" id="KW-1185">Reference proteome</keyword>
<dbReference type="EMBL" id="CP144745">
    <property type="protein sequence ID" value="WVZ51435.1"/>
    <property type="molecule type" value="Genomic_DNA"/>
</dbReference>
<evidence type="ECO:0008006" key="3">
    <source>
        <dbReference type="Google" id="ProtNLM"/>
    </source>
</evidence>
<dbReference type="Proteomes" id="UP001341281">
    <property type="component" value="Chromosome 01"/>
</dbReference>
<feature type="non-terminal residue" evidence="1">
    <location>
        <position position="1"/>
    </location>
</feature>
<dbReference type="AlphaFoldDB" id="A0AAQ3SJ65"/>
<sequence>KDDAVQKDQVRRIWEVELAAFDAKYLGLPTPSGRMKGDHVAQAMPTYIVGVFKLPLSVCDELTTIVRDFWWGSENGKRKTAWIAWKEMTLKKCREV</sequence>
<protein>
    <recommendedName>
        <fullName evidence="3">Reverse transcriptase</fullName>
    </recommendedName>
</protein>
<accession>A0AAQ3SJ65</accession>
<name>A0AAQ3SJ65_PASNO</name>
<dbReference type="PANTHER" id="PTHR33116:SF86">
    <property type="entry name" value="REVERSE TRANSCRIPTASE DOMAIN-CONTAINING PROTEIN"/>
    <property type="match status" value="1"/>
</dbReference>
<dbReference type="PANTHER" id="PTHR33116">
    <property type="entry name" value="REVERSE TRANSCRIPTASE ZINC-BINDING DOMAIN-CONTAINING PROTEIN-RELATED-RELATED"/>
    <property type="match status" value="1"/>
</dbReference>
<organism evidence="1 2">
    <name type="scientific">Paspalum notatum var. saurae</name>
    <dbReference type="NCBI Taxonomy" id="547442"/>
    <lineage>
        <taxon>Eukaryota</taxon>
        <taxon>Viridiplantae</taxon>
        <taxon>Streptophyta</taxon>
        <taxon>Embryophyta</taxon>
        <taxon>Tracheophyta</taxon>
        <taxon>Spermatophyta</taxon>
        <taxon>Magnoliopsida</taxon>
        <taxon>Liliopsida</taxon>
        <taxon>Poales</taxon>
        <taxon>Poaceae</taxon>
        <taxon>PACMAD clade</taxon>
        <taxon>Panicoideae</taxon>
        <taxon>Andropogonodae</taxon>
        <taxon>Paspaleae</taxon>
        <taxon>Paspalinae</taxon>
        <taxon>Paspalum</taxon>
    </lineage>
</organism>
<proteinExistence type="predicted"/>
<reference evidence="1 2" key="1">
    <citation type="submission" date="2024-02" db="EMBL/GenBank/DDBJ databases">
        <title>High-quality chromosome-scale genome assembly of Pensacola bahiagrass (Paspalum notatum Flugge var. saurae).</title>
        <authorList>
            <person name="Vega J.M."/>
            <person name="Podio M."/>
            <person name="Orjuela J."/>
            <person name="Siena L.A."/>
            <person name="Pessino S.C."/>
            <person name="Combes M.C."/>
            <person name="Mariac C."/>
            <person name="Albertini E."/>
            <person name="Pupilli F."/>
            <person name="Ortiz J.P.A."/>
            <person name="Leblanc O."/>
        </authorList>
    </citation>
    <scope>NUCLEOTIDE SEQUENCE [LARGE SCALE GENOMIC DNA]</scope>
    <source>
        <strain evidence="1">R1</strain>
        <tissue evidence="1">Leaf</tissue>
    </source>
</reference>
<gene>
    <name evidence="1" type="ORF">U9M48_002583</name>
</gene>